<dbReference type="SUPFAM" id="SSF55486">
    <property type="entry name" value="Metalloproteases ('zincins'), catalytic domain"/>
    <property type="match status" value="1"/>
</dbReference>
<evidence type="ECO:0000256" key="5">
    <source>
        <dbReference type="ARBA" id="ARBA00022801"/>
    </source>
</evidence>
<evidence type="ECO:0000313" key="12">
    <source>
        <dbReference type="EMBL" id="NHM01697.1"/>
    </source>
</evidence>
<keyword evidence="3" id="KW-0479">Metal-binding</keyword>
<protein>
    <submittedName>
        <fullName evidence="12">T9SS type A sorting domain-containing protein</fullName>
    </submittedName>
</protein>
<keyword evidence="7" id="KW-0482">Metalloprotease</keyword>
<comment type="caution">
    <text evidence="12">The sequence shown here is derived from an EMBL/GenBank/DDBJ whole genome shotgun (WGS) entry which is preliminary data.</text>
</comment>
<evidence type="ECO:0000256" key="7">
    <source>
        <dbReference type="ARBA" id="ARBA00023049"/>
    </source>
</evidence>
<dbReference type="InterPro" id="IPR024079">
    <property type="entry name" value="MetalloPept_cat_dom_sf"/>
</dbReference>
<dbReference type="Pfam" id="PF05572">
    <property type="entry name" value="Peptidase_M43"/>
    <property type="match status" value="1"/>
</dbReference>
<evidence type="ECO:0000256" key="9">
    <source>
        <dbReference type="SAM" id="SignalP"/>
    </source>
</evidence>
<evidence type="ECO:0000256" key="3">
    <source>
        <dbReference type="ARBA" id="ARBA00022723"/>
    </source>
</evidence>
<evidence type="ECO:0000259" key="10">
    <source>
        <dbReference type="Pfam" id="PF05572"/>
    </source>
</evidence>
<dbReference type="RefSeq" id="WP_166076788.1">
    <property type="nucleotide sequence ID" value="NZ_JAAJBT010000003.1"/>
</dbReference>
<comment type="similarity">
    <text evidence="1">Belongs to the peptidase M43B family.</text>
</comment>
<organism evidence="12 13">
    <name type="scientific">Flavobacterium difficile</name>
    <dbReference type="NCBI Taxonomy" id="2709659"/>
    <lineage>
        <taxon>Bacteria</taxon>
        <taxon>Pseudomonadati</taxon>
        <taxon>Bacteroidota</taxon>
        <taxon>Flavobacteriia</taxon>
        <taxon>Flavobacteriales</taxon>
        <taxon>Flavobacteriaceae</taxon>
        <taxon>Flavobacterium</taxon>
    </lineage>
</organism>
<evidence type="ECO:0000256" key="8">
    <source>
        <dbReference type="ARBA" id="ARBA00023157"/>
    </source>
</evidence>
<dbReference type="Proteomes" id="UP000800984">
    <property type="component" value="Unassembled WGS sequence"/>
</dbReference>
<evidence type="ECO:0000256" key="1">
    <source>
        <dbReference type="ARBA" id="ARBA00008721"/>
    </source>
</evidence>
<keyword evidence="2" id="KW-0645">Protease</keyword>
<dbReference type="EMBL" id="JAAJBT010000003">
    <property type="protein sequence ID" value="NHM01697.1"/>
    <property type="molecule type" value="Genomic_DNA"/>
</dbReference>
<dbReference type="CDD" id="cd04275">
    <property type="entry name" value="ZnMc_pappalysin_like"/>
    <property type="match status" value="1"/>
</dbReference>
<name>A0ABX0I520_9FLAO</name>
<keyword evidence="4 9" id="KW-0732">Signal</keyword>
<dbReference type="PANTHER" id="PTHR47466">
    <property type="match status" value="1"/>
</dbReference>
<dbReference type="InterPro" id="IPR026444">
    <property type="entry name" value="Secre_tail"/>
</dbReference>
<feature type="signal peptide" evidence="9">
    <location>
        <begin position="1"/>
        <end position="20"/>
    </location>
</feature>
<accession>A0ABX0I520</accession>
<keyword evidence="8" id="KW-1015">Disulfide bond</keyword>
<feature type="domain" description="Peptidase M43 pregnancy-associated plasma-A" evidence="10">
    <location>
        <begin position="190"/>
        <end position="352"/>
    </location>
</feature>
<dbReference type="PANTHER" id="PTHR47466:SF1">
    <property type="entry name" value="METALLOPROTEASE MEP1 (AFU_ORTHOLOGUE AFUA_1G07730)-RELATED"/>
    <property type="match status" value="1"/>
</dbReference>
<evidence type="ECO:0000256" key="4">
    <source>
        <dbReference type="ARBA" id="ARBA00022729"/>
    </source>
</evidence>
<feature type="domain" description="Secretion system C-terminal sorting" evidence="11">
    <location>
        <begin position="621"/>
        <end position="690"/>
    </location>
</feature>
<keyword evidence="5" id="KW-0378">Hydrolase</keyword>
<gene>
    <name evidence="12" type="ORF">G4D72_06195</name>
</gene>
<evidence type="ECO:0000313" key="13">
    <source>
        <dbReference type="Proteomes" id="UP000800984"/>
    </source>
</evidence>
<dbReference type="NCBIfam" id="TIGR04183">
    <property type="entry name" value="Por_Secre_tail"/>
    <property type="match status" value="1"/>
</dbReference>
<feature type="chain" id="PRO_5047464972" evidence="9">
    <location>
        <begin position="21"/>
        <end position="695"/>
    </location>
</feature>
<keyword evidence="6" id="KW-0862">Zinc</keyword>
<dbReference type="Pfam" id="PF18962">
    <property type="entry name" value="Por_Secre_tail"/>
    <property type="match status" value="1"/>
</dbReference>
<reference evidence="12 13" key="1">
    <citation type="submission" date="2020-02" db="EMBL/GenBank/DDBJ databases">
        <authorList>
            <person name="Chen W.-M."/>
        </authorList>
    </citation>
    <scope>NUCLEOTIDE SEQUENCE [LARGE SCALE GENOMIC DNA]</scope>
    <source>
        <strain evidence="12 13">KDG-16</strain>
    </source>
</reference>
<sequence length="695" mass="75369">MKKITLILSLFFCFSCVVFAQNKSGDRTVFGKKISPENISPSGHIRCASTEYEQYLRELNPNMESLEQFEKWMAKKIEEQKYNQELLSQSGGIIYIPVVVHVIHNGDAYGVNENITDEQVQSQITVMNQDFRRMSGTPGFNTNPVGADVQVEFVLAKVDPNGNPTNGINRVNLCQASWSTAAINSTVKPATIWDPNLYMNMWSVNFTDTSLLGYAQFPESTLGGLSTASQSANTDGVVAGYRFFGSSDLATGSFSAPFDKGRTMTHEVGHYLGLRHIWGDNSACPTTNTVNDKDFVADTPAANGPNYGCVANTNTCPSNPGNDMIQNYMDYTDDTCMNIFTAGQKARITTVMNNSPRRSTLRTSTKDVAIPLFANDAEVIIENLCGGGEPTCTTPNPPSPAKVVLLYNRGTSNLTSATLSYNMNGGTNFVQNWTGNLAPNKYAVVTLTNTTVNGTLNVTITAANGTDQRASNNSASKTFGTTSSSLPYANATTFTFDLVGDRYGDEISWNLRNQAGTILYQGGPYTDSGIEGTQPLVNQQWTLPANGCYYLTVRDSYGDGLFDGAAQGYYTVVGAGVTVVNVPDFVVSGNPANTVVTRVSYFTNNVTLNADSFSLIDEVSLYPNPSKNFFTIDVPQGIDRNGNMEIFNSIGQKVASKVISSDADLTVNVSELSNGVYFLNLNLGDANKTLRFIKE</sequence>
<evidence type="ECO:0000259" key="11">
    <source>
        <dbReference type="Pfam" id="PF18962"/>
    </source>
</evidence>
<evidence type="ECO:0000256" key="6">
    <source>
        <dbReference type="ARBA" id="ARBA00022833"/>
    </source>
</evidence>
<dbReference type="Gene3D" id="3.40.390.10">
    <property type="entry name" value="Collagenase (Catalytic Domain)"/>
    <property type="match status" value="1"/>
</dbReference>
<dbReference type="InterPro" id="IPR008754">
    <property type="entry name" value="Peptidase_M43"/>
</dbReference>
<keyword evidence="13" id="KW-1185">Reference proteome</keyword>
<proteinExistence type="inferred from homology"/>
<evidence type="ECO:0000256" key="2">
    <source>
        <dbReference type="ARBA" id="ARBA00022670"/>
    </source>
</evidence>